<evidence type="ECO:0000313" key="2">
    <source>
        <dbReference type="Proteomes" id="UP001150238"/>
    </source>
</evidence>
<dbReference type="AlphaFoldDB" id="A0A9W8ZTX1"/>
<organism evidence="1 2">
    <name type="scientific">Lentinula lateritia</name>
    <dbReference type="NCBI Taxonomy" id="40482"/>
    <lineage>
        <taxon>Eukaryota</taxon>
        <taxon>Fungi</taxon>
        <taxon>Dikarya</taxon>
        <taxon>Basidiomycota</taxon>
        <taxon>Agaricomycotina</taxon>
        <taxon>Agaricomycetes</taxon>
        <taxon>Agaricomycetidae</taxon>
        <taxon>Agaricales</taxon>
        <taxon>Marasmiineae</taxon>
        <taxon>Omphalotaceae</taxon>
        <taxon>Lentinula</taxon>
    </lineage>
</organism>
<reference evidence="1" key="2">
    <citation type="journal article" date="2023" name="Proc. Natl. Acad. Sci. U.S.A.">
        <title>A global phylogenomic analysis of the shiitake genus Lentinula.</title>
        <authorList>
            <person name="Sierra-Patev S."/>
            <person name="Min B."/>
            <person name="Naranjo-Ortiz M."/>
            <person name="Looney B."/>
            <person name="Konkel Z."/>
            <person name="Slot J.C."/>
            <person name="Sakamoto Y."/>
            <person name="Steenwyk J.L."/>
            <person name="Rokas A."/>
            <person name="Carro J."/>
            <person name="Camarero S."/>
            <person name="Ferreira P."/>
            <person name="Molpeceres G."/>
            <person name="Ruiz-Duenas F.J."/>
            <person name="Serrano A."/>
            <person name="Henrissat B."/>
            <person name="Drula E."/>
            <person name="Hughes K.W."/>
            <person name="Mata J.L."/>
            <person name="Ishikawa N.K."/>
            <person name="Vargas-Isla R."/>
            <person name="Ushijima S."/>
            <person name="Smith C.A."/>
            <person name="Donoghue J."/>
            <person name="Ahrendt S."/>
            <person name="Andreopoulos W."/>
            <person name="He G."/>
            <person name="LaButti K."/>
            <person name="Lipzen A."/>
            <person name="Ng V."/>
            <person name="Riley R."/>
            <person name="Sandor L."/>
            <person name="Barry K."/>
            <person name="Martinez A.T."/>
            <person name="Xiao Y."/>
            <person name="Gibbons J.G."/>
            <person name="Terashima K."/>
            <person name="Grigoriev I.V."/>
            <person name="Hibbett D."/>
        </authorList>
    </citation>
    <scope>NUCLEOTIDE SEQUENCE</scope>
    <source>
        <strain evidence="1">Sp2 HRB7682 ss15</strain>
    </source>
</reference>
<dbReference type="InterPro" id="IPR032675">
    <property type="entry name" value="LRR_dom_sf"/>
</dbReference>
<dbReference type="EMBL" id="JANVFS010000050">
    <property type="protein sequence ID" value="KAJ4465524.1"/>
    <property type="molecule type" value="Genomic_DNA"/>
</dbReference>
<reference evidence="1" key="1">
    <citation type="submission" date="2022-08" db="EMBL/GenBank/DDBJ databases">
        <authorList>
            <consortium name="DOE Joint Genome Institute"/>
            <person name="Min B."/>
            <person name="Riley R."/>
            <person name="Sierra-Patev S."/>
            <person name="Naranjo-Ortiz M."/>
            <person name="Looney B."/>
            <person name="Konkel Z."/>
            <person name="Slot J.C."/>
            <person name="Sakamoto Y."/>
            <person name="Steenwyk J.L."/>
            <person name="Rokas A."/>
            <person name="Carro J."/>
            <person name="Camarero S."/>
            <person name="Ferreira P."/>
            <person name="Molpeceres G."/>
            <person name="Ruiz-Duenas F.J."/>
            <person name="Serrano A."/>
            <person name="Henrissat B."/>
            <person name="Drula E."/>
            <person name="Hughes K.W."/>
            <person name="Mata J.L."/>
            <person name="Ishikawa N.K."/>
            <person name="Vargas-Isla R."/>
            <person name="Ushijima S."/>
            <person name="Smith C.A."/>
            <person name="Ahrendt S."/>
            <person name="Andreopoulos W."/>
            <person name="He G."/>
            <person name="Labutti K."/>
            <person name="Lipzen A."/>
            <person name="Ng V."/>
            <person name="Sandor L."/>
            <person name="Barry K."/>
            <person name="Martinez A.T."/>
            <person name="Xiao Y."/>
            <person name="Gibbons J.G."/>
            <person name="Terashima K."/>
            <person name="Hibbett D.S."/>
            <person name="Grigoriev I.V."/>
        </authorList>
    </citation>
    <scope>NUCLEOTIDE SEQUENCE</scope>
    <source>
        <strain evidence="1">Sp2 HRB7682 ss15</strain>
    </source>
</reference>
<evidence type="ECO:0000313" key="1">
    <source>
        <dbReference type="EMBL" id="KAJ4465524.1"/>
    </source>
</evidence>
<sequence length="495" mass="56050">MSQDSTSLSTIRNIHQWNSPERRSSDHKQLSPIPLEIYLEIIDHVRPRDGIYISPQHAYECMNSLRNMALVCRYFCAQILPCLYKVLIFCPEPKEESLGNRRDVLSRTFIPFCQDINCGEAFAESLALEITQCDIRDWIDVPSETLDTSPVKPSLDALIKALPAMTNLASIVLSRTTLTPTLLESILRLEKLTSLRIQCCDLAGMTTKVIHDFASRVKLQTFHFFSNDMQDEQSDSSAGASEKELLSLLMNVSTFGTDSWPLISAMIASDAVPSFQTLDIFHILDPAALCDFLCRISTLTSLTLDGVAPTEDSYFLVLSNLKQLRHLSCPPCLISRLSGSQNLSTLSFYTRAHQSEDPAMLASFIKAGLNSWKAFSQFRSLQELCLPLIFMLLITVDPLYSPRDAKELKNLTVFSDGTATISREFIISDPIFMDGGPMDDNVKDAFFMWGLLRIIGQQKHFPKLEWFTFHGLNDRTWKWRNEGMSGKWRPFQLLE</sequence>
<dbReference type="Gene3D" id="3.80.10.10">
    <property type="entry name" value="Ribonuclease Inhibitor"/>
    <property type="match status" value="1"/>
</dbReference>
<name>A0A9W8ZTX1_9AGAR</name>
<dbReference type="Proteomes" id="UP001150238">
    <property type="component" value="Unassembled WGS sequence"/>
</dbReference>
<dbReference type="SUPFAM" id="SSF52047">
    <property type="entry name" value="RNI-like"/>
    <property type="match status" value="1"/>
</dbReference>
<proteinExistence type="predicted"/>
<gene>
    <name evidence="1" type="ORF">C8J55DRAFT_257260</name>
</gene>
<evidence type="ECO:0008006" key="3">
    <source>
        <dbReference type="Google" id="ProtNLM"/>
    </source>
</evidence>
<comment type="caution">
    <text evidence="1">The sequence shown here is derived from an EMBL/GenBank/DDBJ whole genome shotgun (WGS) entry which is preliminary data.</text>
</comment>
<protein>
    <recommendedName>
        <fullName evidence="3">F-box domain-containing protein</fullName>
    </recommendedName>
</protein>
<accession>A0A9W8ZTX1</accession>